<organism evidence="2">
    <name type="scientific">Streptomyces sp. SID7499</name>
    <dbReference type="NCBI Taxonomy" id="2706086"/>
    <lineage>
        <taxon>Bacteria</taxon>
        <taxon>Bacillati</taxon>
        <taxon>Actinomycetota</taxon>
        <taxon>Actinomycetes</taxon>
        <taxon>Kitasatosporales</taxon>
        <taxon>Streptomycetaceae</taxon>
        <taxon>Streptomyces</taxon>
    </lineage>
</organism>
<sequence length="151" mass="17109">MSDHHEGPDAAHRRPPGMTDATVEALGALSKALETTERARGHLYAFHQLTGGADFELDRAARLMHEAGHPQWAERIRHEITGRNVIPGHWTFQIIEAYDATYYEPFKATERAARRELADGRDHLYEAELKEKRRTGGHPDHTARPDVTPQD</sequence>
<comment type="caution">
    <text evidence="2">The sequence shown here is derived from an EMBL/GenBank/DDBJ whole genome shotgun (WGS) entry which is preliminary data.</text>
</comment>
<gene>
    <name evidence="2" type="ORF">G3M58_12935</name>
</gene>
<feature type="region of interest" description="Disordered" evidence="1">
    <location>
        <begin position="124"/>
        <end position="151"/>
    </location>
</feature>
<dbReference type="AlphaFoldDB" id="A0A6G3WPI2"/>
<protein>
    <submittedName>
        <fullName evidence="2">Uncharacterized protein</fullName>
    </submittedName>
</protein>
<proteinExistence type="predicted"/>
<name>A0A6G3WPI2_9ACTN</name>
<accession>A0A6G3WPI2</accession>
<dbReference type="EMBL" id="JAAGMN010001394">
    <property type="protein sequence ID" value="NEE07352.1"/>
    <property type="molecule type" value="Genomic_DNA"/>
</dbReference>
<evidence type="ECO:0000313" key="2">
    <source>
        <dbReference type="EMBL" id="NEE07352.1"/>
    </source>
</evidence>
<evidence type="ECO:0000256" key="1">
    <source>
        <dbReference type="SAM" id="MobiDB-lite"/>
    </source>
</evidence>
<reference evidence="2" key="1">
    <citation type="submission" date="2020-01" db="EMBL/GenBank/DDBJ databases">
        <title>Insect and environment-associated Actinomycetes.</title>
        <authorList>
            <person name="Currrie C."/>
            <person name="Chevrette M."/>
            <person name="Carlson C."/>
            <person name="Stubbendieck R."/>
            <person name="Wendt-Pienkowski E."/>
        </authorList>
    </citation>
    <scope>NUCLEOTIDE SEQUENCE</scope>
    <source>
        <strain evidence="2">SID7499</strain>
    </source>
</reference>